<feature type="region of interest" description="Disordered" evidence="1">
    <location>
        <begin position="606"/>
        <end position="649"/>
    </location>
</feature>
<organism evidence="2 3">
    <name type="scientific">Plasmodium gonderi</name>
    <dbReference type="NCBI Taxonomy" id="77519"/>
    <lineage>
        <taxon>Eukaryota</taxon>
        <taxon>Sar</taxon>
        <taxon>Alveolata</taxon>
        <taxon>Apicomplexa</taxon>
        <taxon>Aconoidasida</taxon>
        <taxon>Haemosporida</taxon>
        <taxon>Plasmodiidae</taxon>
        <taxon>Plasmodium</taxon>
        <taxon>Plasmodium (Plasmodium)</taxon>
    </lineage>
</organism>
<feature type="compositionally biased region" description="Polar residues" evidence="1">
    <location>
        <begin position="2066"/>
        <end position="2076"/>
    </location>
</feature>
<gene>
    <name evidence="2" type="ORF">PGO_021590</name>
</gene>
<feature type="compositionally biased region" description="Basic residues" evidence="1">
    <location>
        <begin position="2132"/>
        <end position="2141"/>
    </location>
</feature>
<feature type="compositionally biased region" description="Low complexity" evidence="1">
    <location>
        <begin position="803"/>
        <end position="825"/>
    </location>
</feature>
<feature type="compositionally biased region" description="Low complexity" evidence="1">
    <location>
        <begin position="560"/>
        <end position="570"/>
    </location>
</feature>
<dbReference type="GeneID" id="39745889"/>
<protein>
    <submittedName>
        <fullName evidence="2">Uncharacterized protein</fullName>
    </submittedName>
</protein>
<feature type="region of interest" description="Disordered" evidence="1">
    <location>
        <begin position="2055"/>
        <end position="2146"/>
    </location>
</feature>
<evidence type="ECO:0000313" key="2">
    <source>
        <dbReference type="EMBL" id="GAW79189.1"/>
    </source>
</evidence>
<feature type="compositionally biased region" description="Polar residues" evidence="1">
    <location>
        <begin position="2696"/>
        <end position="2706"/>
    </location>
</feature>
<feature type="compositionally biased region" description="Basic and acidic residues" evidence="1">
    <location>
        <begin position="1513"/>
        <end position="1529"/>
    </location>
</feature>
<name>A0A1Y1J9L4_PLAGO</name>
<evidence type="ECO:0000313" key="3">
    <source>
        <dbReference type="Proteomes" id="UP000195521"/>
    </source>
</evidence>
<feature type="compositionally biased region" description="Acidic residues" evidence="1">
    <location>
        <begin position="2813"/>
        <end position="2822"/>
    </location>
</feature>
<proteinExistence type="predicted"/>
<feature type="region of interest" description="Disordered" evidence="1">
    <location>
        <begin position="558"/>
        <end position="586"/>
    </location>
</feature>
<dbReference type="OMA" id="RKYILCY"/>
<feature type="region of interest" description="Disordered" evidence="1">
    <location>
        <begin position="3020"/>
        <end position="3041"/>
    </location>
</feature>
<reference evidence="3" key="1">
    <citation type="submission" date="2017-04" db="EMBL/GenBank/DDBJ databases">
        <title>Plasmodium gonderi genome.</title>
        <authorList>
            <person name="Arisue N."/>
            <person name="Honma H."/>
            <person name="Kawai S."/>
            <person name="Tougan T."/>
            <person name="Tanabe K."/>
            <person name="Horii T."/>
        </authorList>
    </citation>
    <scope>NUCLEOTIDE SEQUENCE [LARGE SCALE GENOMIC DNA]</scope>
    <source>
        <strain evidence="3">ATCC 30045</strain>
    </source>
</reference>
<feature type="compositionally biased region" description="Low complexity" evidence="1">
    <location>
        <begin position="2116"/>
        <end position="2131"/>
    </location>
</feature>
<feature type="region of interest" description="Disordered" evidence="1">
    <location>
        <begin position="2806"/>
        <end position="2838"/>
    </location>
</feature>
<feature type="compositionally biased region" description="Basic and acidic residues" evidence="1">
    <location>
        <begin position="2077"/>
        <end position="2092"/>
    </location>
</feature>
<keyword evidence="3" id="KW-1185">Reference proteome</keyword>
<feature type="compositionally biased region" description="Basic residues" evidence="1">
    <location>
        <begin position="2245"/>
        <end position="2266"/>
    </location>
</feature>
<dbReference type="OrthoDB" id="386386at2759"/>
<sequence>MGRGIKESYNLRHRYLDKRKEENLNVLKSPRNKIICKKETSVANTSTLSWENKDECNKNTITNARKAKLQKGDDLRKNQESVEENSKRKDMIKYISKEKSTDKLGKNDEDDKNEKSSKKYTNSASEGSDSNKKGYKNKKYQLNKSEENDDNVEVYSYECTEEYELAENRNKKKIHSDDNIMDRNSLTMHNQNYIKLHNHSDFTKNKINVNLYKEEKDIDVNSNKANNYEEENVYNPLDKTGWFNEHNTTNKSANTAYGCSRIVQSNFITKDERETYSHNINNVYYRRSCNGEHNFNESINNNIIRTNLNAQLYDHIKGDNYYYNKKKVYNVVENNFHSDKKMNEKIPNNRYNLRSSDNVYTTNRKQENNIIRSVTTTNENNLSSIQNSILMDDYNMINEKTYVKKKQNVHNVNKMCFQNEYPDNLINEKKLNRNYYCPEYIKKKLNELTNDILQFMDMNEKESNDIHSKHVNHEPQMHKTVLKNNNHYDQINNNRMVENINNFDSNEKKNNNYKNIQTCKSHLINDNLKNLNDEDVSHTNLRNYISTKSFERREKYICTSSSNNQNRSNSYHTRNDSDASEAYSSSHNNRYNDNCYNNTCNNNNNVRSANIRSGNEDVDDSDGDKNGDGDDDGRKDRCYDEKNNNDDYDNYFNAENGTRVDNFKNFQKTNDVDCHEQPIKKTTFYSMGPPYEEVESSHKKMLNKHTIFSRDLQNKFCSQKNEKENSPNNKYTEKGRYVRNDDNVNDDIMLPINKFPKKIRESHNWDKEDCEIINSLNEIVCEVKKKSNMFVSSYKNREMSTDNNNNSNNNHSNNNNKSNNNNNNNDLLRSKIDSNIFSGINKSGNDLKNAHLLNCEDNFLKKKTNADYANNYIHTQKMVSNHASLLKHASNLRLRYNSLHRDVNIPDCFGYINYKNCYIDDIKDVNANLREHGNEKSLLGKDKCPTNYDKVNNLKMNRVRSEQEDTEDSINCVSFHTGKNFKIIRSNSFAYSNDYIRKNKIKENNYSKKILQNHVEYNIDNNFISTKKKENINIHEDPFNEHPKLRDQYVNEKHDDKDNLSGSNICNKFRRTEKSKEFQYIQKNKTNNHTFDNSLINSYLYLKNELKDMDDIHSSMSNGIKTKEKLLQNRNLSTKSMTILQNENHYNSSSCRENNHLMNHYHRMMKSDSSNIEKEMNKTKLCKRNKYSYKNSAEYNEYANNDIVIEDDTIEDDAYYGNIHENEKMTFNRNHVIKKANTVSTKYYTEKRNSYEYTEDGNFTYSENNNQSEKKPSYLIINNAIDKNDQMNYMSFHREYALYKRGLLDVNGAPRTFISSDKKKGIYGKATATEAAAAGETENDNIEQVISSDVETTDATPNWDDYNAENRKNNYHGKNRRNNEEILNKFSTRKKTTIFSEFMNNSKTLRNNYITRSKSNNDIKYNYSDHSSDSIYDWKRRSMLYEYGSVGRKQLVKQERSEEIEPTIRKRRKMKSLNGIDIDYQDEDLMEKGKKPKKKSFMITNEKKNFSSSKNGNTDRIESRSRSNSSDDKSVKSFDLFAYDHIDEEDSLDIRNDEFHDNDLTCDNLNYEKGKIKQYRQRITIPEYNSGIKSTNMKSNRLGYTDYYRNYDSIQCVKGDLLKNENFPFIFYDSNIRNLVIYYKDNYSNEIKCKYFSAQRFGHATAKKIALDFLRSLGINPDHLENNSVFSYEKDSKSKLVNMARGRKAYMDKEENSNIDITYDKKKRNVIVSWINKVKGYSMRKFSTQRFGFDVALSLSIDFYKNLGGEKKEEEIRRYVNTVNSNFKSIRIPTSKRNKRKLKNKKKDVTREHINIYSNSDASTYEDSSLSHFCVNNVKYNVENMKDQSTRNGIDTSHNMHNNTNLFNRTDKFYQDFECKFNFLHMEQVKLDRIYQYDFFLNKTFYFLYLKYLENVKSALCDENFHIFTTMSDHVSMRNYVKSRYKRKLKSVYQHPKESITNYFQIVDFYCDIGMYRKCKNGNMNYFMSKMSFYKDEDIFMKGYYTSDDTKMYDFFFLSNSRKHRLEQTEQEKHDDTSLANRKDSHYYERMYREKNYHNNLFKKEENNGEIDSNRLSQMQKRNERIKRNTNIEKGKNLRNPHFYNNNWNDNLNDDRNDRYNTSGSNCSNNDSGNNKKYKKQKKSHNHNDYMNEHVIEFCNEKGKDIRKRKVSKNRKNNKTKGRRGKVNTLVRKNSTMYCKKSEIVYEQGNEDRKMKRGENGEKVLRNLASCKKNNIEKNKIKSSSTGRGKNKGAHRGTNKKKAHKGTNKRIHKRTIKNLRKETSKGITRGIHKGNRKEQHNMTYLKNKKFSSTNKNISNLFMKGRKYIVCYNFMGKIQVKVFSADIYGVMTAQRKSVVFLQQVRKELNSEGKILYSENDSKTAYDVTISLMKSEVLNPPEHVITTMNKTTPCIGPSVQINSVLAKKGRGRRKKVEDLVEVVGNVHLKKMNQVLEKHTKQEEAKHEMNHLEKKYSRGKTYIGRNKENEMIIQKNDTNDVYMKNYEQNNSKDDTCVNSKLRDSVDYKNSHYTYRNEGNNENESMRRACSFECKIMKSNNQTNISENQENYESLMKTYSSNELLHGTFKTQNKRHISKTDNQYENASFIESFKNESDKNRLEPNEYINDTCSNEHEDMVYNKKKMNYLSCTTSDNSSRRYSNETEYEISTMLSNTGGKRNSNTIKSENEDEKDQDVKNKNESDQISMNFSNNLDIRDSNSKTEKKNINIISDKKNPMGNDEKGEVNNLNCFNKLNSEQKVVKGYLTLRKEKFITPNVKRVYSLCELYNKIINECDYTDFLSQNCARKVVQNRKGNPNDNFNDDFNDDSAGDTNADTMNDHSTSRKQKIMKNSKTQVANKDHIQRAKRNQYSIVNNELANEYECHDPENFKKEIEVGTTNGSHRDVETTKTLKNIEIINSNITGSPRNLRNDCDGLVKYKTSKGIVKIPKICVHKLARKKGYTKLTCIIYRGKGEFVSYFLERGNKKINNRNMLQNEIKDDETYHPQFPLINGVKSDNAKLSIDECSSVGNSTKEQDTQSSTKYFLREK</sequence>
<feature type="compositionally biased region" description="Basic and acidic residues" evidence="1">
    <location>
        <begin position="623"/>
        <end position="645"/>
    </location>
</feature>
<feature type="region of interest" description="Disordered" evidence="1">
    <location>
        <begin position="2229"/>
        <end position="2266"/>
    </location>
</feature>
<evidence type="ECO:0000256" key="1">
    <source>
        <dbReference type="SAM" id="MobiDB-lite"/>
    </source>
</evidence>
<feature type="compositionally biased region" description="Basic and acidic residues" evidence="1">
    <location>
        <begin position="70"/>
        <end position="117"/>
    </location>
</feature>
<feature type="region of interest" description="Disordered" evidence="1">
    <location>
        <begin position="67"/>
        <end position="148"/>
    </location>
</feature>
<dbReference type="Proteomes" id="UP000195521">
    <property type="component" value="Unassembled WGS sequence"/>
</dbReference>
<feature type="compositionally biased region" description="Polar residues" evidence="1">
    <location>
        <begin position="2666"/>
        <end position="2678"/>
    </location>
</feature>
<feature type="region of interest" description="Disordered" evidence="1">
    <location>
        <begin position="797"/>
        <end position="827"/>
    </location>
</feature>
<feature type="region of interest" description="Disordered" evidence="1">
    <location>
        <begin position="2666"/>
        <end position="2713"/>
    </location>
</feature>
<dbReference type="RefSeq" id="XP_028541778.1">
    <property type="nucleotide sequence ID" value="XM_028685977.1"/>
</dbReference>
<feature type="region of interest" description="Disordered" evidence="1">
    <location>
        <begin position="1353"/>
        <end position="1375"/>
    </location>
</feature>
<accession>A0A1Y1J9L4</accession>
<comment type="caution">
    <text evidence="2">The sequence shown here is derived from an EMBL/GenBank/DDBJ whole genome shotgun (WGS) entry which is preliminary data.</text>
</comment>
<feature type="compositionally biased region" description="Polar residues" evidence="1">
    <location>
        <begin position="3020"/>
        <end position="3035"/>
    </location>
</feature>
<dbReference type="EMBL" id="BDQF01000002">
    <property type="protein sequence ID" value="GAW79189.1"/>
    <property type="molecule type" value="Genomic_DNA"/>
</dbReference>
<feature type="region of interest" description="Disordered" evidence="1">
    <location>
        <begin position="1484"/>
        <end position="1529"/>
    </location>
</feature>